<proteinExistence type="predicted"/>
<dbReference type="EMBL" id="UINC01100910">
    <property type="protein sequence ID" value="SVC61328.1"/>
    <property type="molecule type" value="Genomic_DNA"/>
</dbReference>
<gene>
    <name evidence="1" type="ORF">METZ01_LOCUS314182</name>
</gene>
<feature type="non-terminal residue" evidence="1">
    <location>
        <position position="1"/>
    </location>
</feature>
<dbReference type="AlphaFoldDB" id="A0A382NLG4"/>
<organism evidence="1">
    <name type="scientific">marine metagenome</name>
    <dbReference type="NCBI Taxonomy" id="408172"/>
    <lineage>
        <taxon>unclassified sequences</taxon>
        <taxon>metagenomes</taxon>
        <taxon>ecological metagenomes</taxon>
    </lineage>
</organism>
<dbReference type="InterPro" id="IPR014553">
    <property type="entry name" value="Aminopept"/>
</dbReference>
<evidence type="ECO:0000313" key="1">
    <source>
        <dbReference type="EMBL" id="SVC61328.1"/>
    </source>
</evidence>
<accession>A0A382NLG4</accession>
<name>A0A382NLG4_9ZZZZ</name>
<feature type="non-terminal residue" evidence="1">
    <location>
        <position position="53"/>
    </location>
</feature>
<sequence>VLGATSLLALLAGCEVGYYLQATRGQLQLMRASKPVNAVLADSATSSELRSKL</sequence>
<reference evidence="1" key="1">
    <citation type="submission" date="2018-05" db="EMBL/GenBank/DDBJ databases">
        <authorList>
            <person name="Lanie J.A."/>
            <person name="Ng W.-L."/>
            <person name="Kazmierczak K.M."/>
            <person name="Andrzejewski T.M."/>
            <person name="Davidsen T.M."/>
            <person name="Wayne K.J."/>
            <person name="Tettelin H."/>
            <person name="Glass J.I."/>
            <person name="Rusch D."/>
            <person name="Podicherti R."/>
            <person name="Tsui H.-C.T."/>
            <person name="Winkler M.E."/>
        </authorList>
    </citation>
    <scope>NUCLEOTIDE SEQUENCE</scope>
</reference>
<dbReference type="Pfam" id="PF10023">
    <property type="entry name" value="Aminopep"/>
    <property type="match status" value="1"/>
</dbReference>
<protein>
    <submittedName>
        <fullName evidence="1">Uncharacterized protein</fullName>
    </submittedName>
</protein>